<dbReference type="Proteomes" id="UP000020492">
    <property type="component" value="Unassembled WGS sequence"/>
</dbReference>
<organism evidence="2 3">
    <name type="scientific">Deinococcus phoenicis</name>
    <dbReference type="NCBI Taxonomy" id="1476583"/>
    <lineage>
        <taxon>Bacteria</taxon>
        <taxon>Thermotogati</taxon>
        <taxon>Deinococcota</taxon>
        <taxon>Deinococci</taxon>
        <taxon>Deinococcales</taxon>
        <taxon>Deinococcaceae</taxon>
        <taxon>Deinococcus</taxon>
    </lineage>
</organism>
<dbReference type="OrthoDB" id="70884at2"/>
<gene>
    <name evidence="2" type="ORF">DEIPH_ctg010orf0028</name>
</gene>
<feature type="chain" id="PRO_5001488426" description="Outer membrane protein beta-barrel domain-containing protein" evidence="1">
    <location>
        <begin position="22"/>
        <end position="164"/>
    </location>
</feature>
<dbReference type="EMBL" id="JHAC01000010">
    <property type="protein sequence ID" value="EYB69259.1"/>
    <property type="molecule type" value="Genomic_DNA"/>
</dbReference>
<evidence type="ECO:0008006" key="4">
    <source>
        <dbReference type="Google" id="ProtNLM"/>
    </source>
</evidence>
<feature type="signal peptide" evidence="1">
    <location>
        <begin position="1"/>
        <end position="21"/>
    </location>
</feature>
<comment type="caution">
    <text evidence="2">The sequence shown here is derived from an EMBL/GenBank/DDBJ whole genome shotgun (WGS) entry which is preliminary data.</text>
</comment>
<sequence>MKTLRFALPLLAGLTVSLSGAQSTPAAPGSVTVWAGLSSEVLILPAPYAALSVPLSPGMALRGGVQYLPGEAALGADLLFGAAARGFYGGPSAALIVGDLPGWLAGGVLGYRNSFGGGRWGYFVEGKARYLFLKNGASGHEPWSTPQDLRIVSPGLGLGLTYRF</sequence>
<dbReference type="RefSeq" id="WP_034353720.1">
    <property type="nucleotide sequence ID" value="NZ_JHAC01000010.1"/>
</dbReference>
<keyword evidence="1" id="KW-0732">Signal</keyword>
<proteinExistence type="predicted"/>
<name>A0A016QTY2_9DEIO</name>
<dbReference type="AlphaFoldDB" id="A0A016QTY2"/>
<accession>A0A016QTY2</accession>
<keyword evidence="3" id="KW-1185">Reference proteome</keyword>
<dbReference type="STRING" id="1476583.DEIPH_ctg010orf0028"/>
<reference evidence="2 3" key="1">
    <citation type="submission" date="2014-03" db="EMBL/GenBank/DDBJ databases">
        <title>Draft genome sequence of Deinococcus phoenicis 1P10ME.</title>
        <authorList>
            <person name="Stepanov V.G."/>
            <person name="Vaishampayan P."/>
            <person name="Venkateswaran K."/>
            <person name="Fox G.E."/>
        </authorList>
    </citation>
    <scope>NUCLEOTIDE SEQUENCE [LARGE SCALE GENOMIC DNA]</scope>
    <source>
        <strain evidence="2 3">1P10ME</strain>
    </source>
</reference>
<evidence type="ECO:0000256" key="1">
    <source>
        <dbReference type="SAM" id="SignalP"/>
    </source>
</evidence>
<evidence type="ECO:0000313" key="2">
    <source>
        <dbReference type="EMBL" id="EYB69259.1"/>
    </source>
</evidence>
<evidence type="ECO:0000313" key="3">
    <source>
        <dbReference type="Proteomes" id="UP000020492"/>
    </source>
</evidence>
<protein>
    <recommendedName>
        <fullName evidence="4">Outer membrane protein beta-barrel domain-containing protein</fullName>
    </recommendedName>
</protein>
<dbReference type="PATRIC" id="fig|1476583.3.peg.628"/>